<name>A0A4R9JA51_9LEPT</name>
<comment type="caution">
    <text evidence="2">The sequence shown here is derived from an EMBL/GenBank/DDBJ whole genome shotgun (WGS) entry which is preliminary data.</text>
</comment>
<keyword evidence="3" id="KW-1185">Reference proteome</keyword>
<evidence type="ECO:0000313" key="2">
    <source>
        <dbReference type="EMBL" id="TGL35927.1"/>
    </source>
</evidence>
<evidence type="ECO:0000259" key="1">
    <source>
        <dbReference type="Pfam" id="PF08878"/>
    </source>
</evidence>
<dbReference type="Proteomes" id="UP000297871">
    <property type="component" value="Unassembled WGS sequence"/>
</dbReference>
<dbReference type="EMBL" id="RQFY01000002">
    <property type="protein sequence ID" value="TGL35927.1"/>
    <property type="molecule type" value="Genomic_DNA"/>
</dbReference>
<accession>A0A4R9JA51</accession>
<dbReference type="AlphaFoldDB" id="A0A4R9JA51"/>
<protein>
    <recommendedName>
        <fullName evidence="1">Anti-bacteriophage protein A/HamA C-terminal domain-containing protein</fullName>
    </recommendedName>
</protein>
<dbReference type="InterPro" id="IPR014976">
    <property type="entry name" value="AbpA_HamA_C"/>
</dbReference>
<feature type="domain" description="Anti-bacteriophage protein A/HamA C-terminal" evidence="1">
    <location>
        <begin position="5"/>
        <end position="234"/>
    </location>
</feature>
<organism evidence="2 3">
    <name type="scientific">Leptospira koniambonensis</name>
    <dbReference type="NCBI Taxonomy" id="2484950"/>
    <lineage>
        <taxon>Bacteria</taxon>
        <taxon>Pseudomonadati</taxon>
        <taxon>Spirochaetota</taxon>
        <taxon>Spirochaetia</taxon>
        <taxon>Leptospirales</taxon>
        <taxon>Leptospiraceae</taxon>
        <taxon>Leptospira</taxon>
    </lineage>
</organism>
<dbReference type="OrthoDB" id="322261at2"/>
<reference evidence="2" key="1">
    <citation type="journal article" date="2019" name="PLoS Negl. Trop. Dis.">
        <title>Revisiting the worldwide diversity of Leptospira species in the environment.</title>
        <authorList>
            <person name="Vincent A.T."/>
            <person name="Schiettekatte O."/>
            <person name="Bourhy P."/>
            <person name="Veyrier F.J."/>
            <person name="Picardeau M."/>
        </authorList>
    </citation>
    <scope>NUCLEOTIDE SEQUENCE [LARGE SCALE GENOMIC DNA]</scope>
    <source>
        <strain evidence="2">201800265</strain>
    </source>
</reference>
<evidence type="ECO:0000313" key="3">
    <source>
        <dbReference type="Proteomes" id="UP000297871"/>
    </source>
</evidence>
<gene>
    <name evidence="2" type="ORF">EHQ52_03945</name>
</gene>
<sequence length="242" mass="28483">MYSLKDNKHEEFIKSIFERFRLSYISDEELKDKAQLNQISPSEFLKEYILPDKGSIKSGDFGEICSFLLTSERSKQKKKSVNGPLKWRWKDKNKASPHTDAILFYRKNPKKATEEDFLISIESKMKATNKKKRHRIQEAVDGAADDKIFRLALTLKWLERKYAKEGNVKEKLLLERYQNPAKNGIYDIKYKAFAFIDKNFLDEEVNKVIDNKHNITVVVFSIGKLQEIYEKTFELILKEMNV</sequence>
<dbReference type="Pfam" id="PF08878">
    <property type="entry name" value="HamA"/>
    <property type="match status" value="1"/>
</dbReference>
<proteinExistence type="predicted"/>
<dbReference type="RefSeq" id="WP_135613987.1">
    <property type="nucleotide sequence ID" value="NZ_RQFY01000002.1"/>
</dbReference>